<sequence>MALVASVLVVRSGGAGQGGASLWGDVVRHMLIIGLAAAVVNWGVRDYLVRAMAHHPGQRVQIWQRDVATRSLLLLPPAMVAMWLALALTAEPGQRLGSADAVLSGIWLITMVTAGHFESLGVHQGRFMGGFKADLVVGAVVIVVLLLAAVADGGRHLSPGRLLLLFTLADMARTGWRFRVFRDTVGRPPQTRPPGGGWQQMIDRDHLRRTWPFCLVALTGLLASRADTYLVGLYLPAADLGIYQVNASVFQAVQVISALMAMTATRSIYRLQAASVARMARRHLLIGAGLIAVAIPAAWGLLAVGMGFAVPPLLPVLGGFAALPGFYVLPVLLHGYRRGWERRIAWLSLGSTVVIVLAGMALIPRIGMVGAQAASLAGSLVQAAICMTVLRGRRPARS</sequence>
<name>A0ABQ1JA77_9PROT</name>
<comment type="subcellular location">
    <subcellularLocation>
        <location evidence="1">Cell membrane</location>
        <topology evidence="1">Multi-pass membrane protein</topology>
    </subcellularLocation>
</comment>
<feature type="transmembrane region" description="Helical" evidence="6">
    <location>
        <begin position="133"/>
        <end position="151"/>
    </location>
</feature>
<evidence type="ECO:0000313" key="8">
    <source>
        <dbReference type="Proteomes" id="UP000603352"/>
    </source>
</evidence>
<dbReference type="PANTHER" id="PTHR30250:SF11">
    <property type="entry name" value="O-ANTIGEN TRANSPORTER-RELATED"/>
    <property type="match status" value="1"/>
</dbReference>
<accession>A0ABQ1JA77</accession>
<protein>
    <recommendedName>
        <fullName evidence="9">Polysaccharide biosynthesis protein</fullName>
    </recommendedName>
</protein>
<dbReference type="Proteomes" id="UP000603352">
    <property type="component" value="Unassembled WGS sequence"/>
</dbReference>
<feature type="transmembrane region" description="Helical" evidence="6">
    <location>
        <begin position="284"/>
        <end position="307"/>
    </location>
</feature>
<comment type="caution">
    <text evidence="7">The sequence shown here is derived from an EMBL/GenBank/DDBJ whole genome shotgun (WGS) entry which is preliminary data.</text>
</comment>
<dbReference type="EMBL" id="BMDZ01000115">
    <property type="protein sequence ID" value="GGB62416.1"/>
    <property type="molecule type" value="Genomic_DNA"/>
</dbReference>
<feature type="transmembrane region" description="Helical" evidence="6">
    <location>
        <begin position="313"/>
        <end position="332"/>
    </location>
</feature>
<keyword evidence="8" id="KW-1185">Reference proteome</keyword>
<dbReference type="InterPro" id="IPR050833">
    <property type="entry name" value="Poly_Biosynth_Transport"/>
</dbReference>
<feature type="transmembrane region" description="Helical" evidence="6">
    <location>
        <begin position="369"/>
        <end position="390"/>
    </location>
</feature>
<keyword evidence="4 6" id="KW-1133">Transmembrane helix</keyword>
<evidence type="ECO:0000313" key="7">
    <source>
        <dbReference type="EMBL" id="GGB62416.1"/>
    </source>
</evidence>
<keyword evidence="5 6" id="KW-0472">Membrane</keyword>
<feature type="transmembrane region" description="Helical" evidence="6">
    <location>
        <begin position="344"/>
        <end position="363"/>
    </location>
</feature>
<evidence type="ECO:0008006" key="9">
    <source>
        <dbReference type="Google" id="ProtNLM"/>
    </source>
</evidence>
<evidence type="ECO:0000256" key="4">
    <source>
        <dbReference type="ARBA" id="ARBA00022989"/>
    </source>
</evidence>
<feature type="transmembrane region" description="Helical" evidence="6">
    <location>
        <begin position="26"/>
        <end position="44"/>
    </location>
</feature>
<evidence type="ECO:0000256" key="3">
    <source>
        <dbReference type="ARBA" id="ARBA00022692"/>
    </source>
</evidence>
<feature type="transmembrane region" description="Helical" evidence="6">
    <location>
        <begin position="241"/>
        <end position="263"/>
    </location>
</feature>
<evidence type="ECO:0000256" key="6">
    <source>
        <dbReference type="SAM" id="Phobius"/>
    </source>
</evidence>
<dbReference type="PANTHER" id="PTHR30250">
    <property type="entry name" value="PST FAMILY PREDICTED COLANIC ACID TRANSPORTER"/>
    <property type="match status" value="1"/>
</dbReference>
<reference evidence="8" key="1">
    <citation type="journal article" date="2019" name="Int. J. Syst. Evol. Microbiol.">
        <title>The Global Catalogue of Microorganisms (GCM) 10K type strain sequencing project: providing services to taxonomists for standard genome sequencing and annotation.</title>
        <authorList>
            <consortium name="The Broad Institute Genomics Platform"/>
            <consortium name="The Broad Institute Genome Sequencing Center for Infectious Disease"/>
            <person name="Wu L."/>
            <person name="Ma J."/>
        </authorList>
    </citation>
    <scope>NUCLEOTIDE SEQUENCE [LARGE SCALE GENOMIC DNA]</scope>
    <source>
        <strain evidence="8">CGMCC 1.10188</strain>
    </source>
</reference>
<evidence type="ECO:0000256" key="5">
    <source>
        <dbReference type="ARBA" id="ARBA00023136"/>
    </source>
</evidence>
<gene>
    <name evidence="7" type="ORF">GCM10011505_48800</name>
</gene>
<organism evidence="7 8">
    <name type="scientific">Tistrella bauzanensis</name>
    <dbReference type="NCBI Taxonomy" id="657419"/>
    <lineage>
        <taxon>Bacteria</taxon>
        <taxon>Pseudomonadati</taxon>
        <taxon>Pseudomonadota</taxon>
        <taxon>Alphaproteobacteria</taxon>
        <taxon>Geminicoccales</taxon>
        <taxon>Geminicoccaceae</taxon>
        <taxon>Tistrella</taxon>
    </lineage>
</organism>
<feature type="transmembrane region" description="Helical" evidence="6">
    <location>
        <begin position="72"/>
        <end position="90"/>
    </location>
</feature>
<evidence type="ECO:0000256" key="2">
    <source>
        <dbReference type="ARBA" id="ARBA00022475"/>
    </source>
</evidence>
<feature type="transmembrane region" description="Helical" evidence="6">
    <location>
        <begin position="102"/>
        <end position="121"/>
    </location>
</feature>
<keyword evidence="2" id="KW-1003">Cell membrane</keyword>
<proteinExistence type="predicted"/>
<keyword evidence="3 6" id="KW-0812">Transmembrane</keyword>
<evidence type="ECO:0000256" key="1">
    <source>
        <dbReference type="ARBA" id="ARBA00004651"/>
    </source>
</evidence>